<feature type="domain" description="4Fe-4S ferredoxin-type" evidence="6">
    <location>
        <begin position="592"/>
        <end position="619"/>
    </location>
</feature>
<evidence type="ECO:0000256" key="3">
    <source>
        <dbReference type="ARBA" id="ARBA00022723"/>
    </source>
</evidence>
<dbReference type="GO" id="GO:0010181">
    <property type="term" value="F:FMN binding"/>
    <property type="evidence" value="ECO:0007669"/>
    <property type="project" value="InterPro"/>
</dbReference>
<dbReference type="InterPro" id="IPR036249">
    <property type="entry name" value="Thioredoxin-like_sf"/>
</dbReference>
<dbReference type="SUPFAM" id="SSF142019">
    <property type="entry name" value="Nqo1 FMN-binding domain-like"/>
    <property type="match status" value="1"/>
</dbReference>
<dbReference type="HOGENOM" id="CLU_014881_3_2_9"/>
<dbReference type="Gene3D" id="3.10.20.600">
    <property type="match status" value="1"/>
</dbReference>
<keyword evidence="3" id="KW-0479">Metal-binding</keyword>
<proteinExistence type="inferred from homology"/>
<evidence type="ECO:0000256" key="5">
    <source>
        <dbReference type="ARBA" id="ARBA00023014"/>
    </source>
</evidence>
<dbReference type="Proteomes" id="UP000002217">
    <property type="component" value="Chromosome"/>
</dbReference>
<dbReference type="NCBIfam" id="NF010120">
    <property type="entry name" value="PRK13596.1"/>
    <property type="match status" value="1"/>
</dbReference>
<dbReference type="PROSITE" id="PS51379">
    <property type="entry name" value="4FE4S_FER_2"/>
    <property type="match status" value="2"/>
</dbReference>
<organism evidence="7 8">
    <name type="scientific">Desulfofarcimen acetoxidans (strain ATCC 49208 / DSM 771 / KCTC 5769 / VKM B-1644 / 5575)</name>
    <name type="common">Desulfotomaculum acetoxidans</name>
    <dbReference type="NCBI Taxonomy" id="485916"/>
    <lineage>
        <taxon>Bacteria</taxon>
        <taxon>Bacillati</taxon>
        <taxon>Bacillota</taxon>
        <taxon>Clostridia</taxon>
        <taxon>Eubacteriales</taxon>
        <taxon>Peptococcaceae</taxon>
        <taxon>Desulfofarcimen</taxon>
    </lineage>
</organism>
<name>C8VVT7_DESAS</name>
<keyword evidence="2" id="KW-0004">4Fe-4S</keyword>
<dbReference type="InterPro" id="IPR001949">
    <property type="entry name" value="NADH-UbQ_OxRdtase_51kDa_CS"/>
</dbReference>
<dbReference type="Gene3D" id="3.40.50.11540">
    <property type="entry name" value="NADH-ubiquinone oxidoreductase 51kDa subunit"/>
    <property type="match status" value="1"/>
</dbReference>
<dbReference type="SUPFAM" id="SSF52833">
    <property type="entry name" value="Thioredoxin-like"/>
    <property type="match status" value="1"/>
</dbReference>
<keyword evidence="4" id="KW-0408">Iron</keyword>
<dbReference type="EMBL" id="CP001720">
    <property type="protein sequence ID" value="ACV64224.1"/>
    <property type="molecule type" value="Genomic_DNA"/>
</dbReference>
<reference evidence="7 8" key="1">
    <citation type="journal article" date="2009" name="Stand. Genomic Sci.">
        <title>Complete genome sequence of Desulfotomaculum acetoxidans type strain (5575).</title>
        <authorList>
            <person name="Spring S."/>
            <person name="Lapidus A."/>
            <person name="Schroder M."/>
            <person name="Gleim D."/>
            <person name="Sims D."/>
            <person name="Meincke L."/>
            <person name="Glavina Del Rio T."/>
            <person name="Tice H."/>
            <person name="Copeland A."/>
            <person name="Cheng J.F."/>
            <person name="Lucas S."/>
            <person name="Chen F."/>
            <person name="Nolan M."/>
            <person name="Bruce D."/>
            <person name="Goodwin L."/>
            <person name="Pitluck S."/>
            <person name="Ivanova N."/>
            <person name="Mavromatis K."/>
            <person name="Mikhailova N."/>
            <person name="Pati A."/>
            <person name="Chen A."/>
            <person name="Palaniappan K."/>
            <person name="Land M."/>
            <person name="Hauser L."/>
            <person name="Chang Y.J."/>
            <person name="Jeffries C.D."/>
            <person name="Chain P."/>
            <person name="Saunders E."/>
            <person name="Brettin T."/>
            <person name="Detter J.C."/>
            <person name="Goker M."/>
            <person name="Bristow J."/>
            <person name="Eisen J.A."/>
            <person name="Markowitz V."/>
            <person name="Hugenholtz P."/>
            <person name="Kyrpides N.C."/>
            <person name="Klenk H.P."/>
            <person name="Han C."/>
        </authorList>
    </citation>
    <scope>NUCLEOTIDE SEQUENCE [LARGE SCALE GENOMIC DNA]</scope>
    <source>
        <strain evidence="8">ATCC 49208 / DSM 771 / VKM B-1644</strain>
    </source>
</reference>
<keyword evidence="7" id="KW-0560">Oxidoreductase</keyword>
<dbReference type="GO" id="GO:0051539">
    <property type="term" value="F:4 iron, 4 sulfur cluster binding"/>
    <property type="evidence" value="ECO:0007669"/>
    <property type="project" value="UniProtKB-KW"/>
</dbReference>
<dbReference type="PANTHER" id="PTHR43578">
    <property type="entry name" value="NADH-QUINONE OXIDOREDUCTASE SUBUNIT F"/>
    <property type="match status" value="1"/>
</dbReference>
<dbReference type="InterPro" id="IPR019554">
    <property type="entry name" value="Soluble_ligand-bd"/>
</dbReference>
<dbReference type="Pfam" id="PF01512">
    <property type="entry name" value="Complex1_51K"/>
    <property type="match status" value="1"/>
</dbReference>
<dbReference type="Gene3D" id="1.20.1440.230">
    <property type="entry name" value="NADH-ubiquinone oxidoreductase 51kDa subunit, iron-sulphur binding domain"/>
    <property type="match status" value="1"/>
</dbReference>
<dbReference type="GO" id="GO:0008137">
    <property type="term" value="F:NADH dehydrogenase (ubiquinone) activity"/>
    <property type="evidence" value="ECO:0007669"/>
    <property type="project" value="InterPro"/>
</dbReference>
<protein>
    <submittedName>
        <fullName evidence="7">NADH dehydrogenase (Quinone)</fullName>
        <ecNumber evidence="7">1.6.99.5</ecNumber>
    </submittedName>
</protein>
<dbReference type="InterPro" id="IPR017896">
    <property type="entry name" value="4Fe4S_Fe-S-bd"/>
</dbReference>
<dbReference type="EC" id="1.6.99.5" evidence="7"/>
<evidence type="ECO:0000259" key="6">
    <source>
        <dbReference type="PROSITE" id="PS51379"/>
    </source>
</evidence>
<dbReference type="GO" id="GO:0046872">
    <property type="term" value="F:metal ion binding"/>
    <property type="evidence" value="ECO:0007669"/>
    <property type="project" value="UniProtKB-KW"/>
</dbReference>
<dbReference type="Gene3D" id="3.40.30.10">
    <property type="entry name" value="Glutaredoxin"/>
    <property type="match status" value="1"/>
</dbReference>
<sequence>MKSLAEVRAKMGEEYKQKFTRARVVVGLGTCGIAAGGDKVMKALQAIVAGRVLDIDVDFTSCIGMCYAEPTVEVALPGEASVIYGDVNPENVIRLIDEHVIGKKPVEDMAILQIVENGAKAYEGITLMEDYDFYKMQVRTVTSRLGRTNPESIVDYIATGGYEGLEKILSGMTQQQVIDEIKTSGLRGRGGGGFPTGMKWQFTHNSPGDKKYIVCNADEGDPGAFMDRSVLEGDPHSVLEGMIIAGYAIGADEGYIYVRAEYPLAIHRLNLAIAQAEEIGMLGENILDTGFNFKLRIKAGAGAFVCGEETALLTSIEGNRGMPRVRPPFPAVKGLWEKPTNLNNVETYANVPFIIRKGGEWYASMGTEKSKGSKVFCLTGKIKNTGLVEVPMGISVRDIIYKVGGGIQDDKKFKAVQAGGPSGGCLPEEKLDLPVDYDSLNAAGAIMGSGGLVVMDETTCMVDVARFFLNFTQAESCGKCTPCREGTKRMLETLTRICEGTGKPEDIETLERMGRVITKTALCGLGQTCANPILSTMRYFKDEYLAHINDKRCPAGACTELLTFVIDKEKCNGCGKCARSCPAGAITGEKKMPHEIDITKCIKCGACLAGCKFDAIYKA</sequence>
<dbReference type="PROSITE" id="PS00198">
    <property type="entry name" value="4FE4S_FER_1"/>
    <property type="match status" value="1"/>
</dbReference>
<dbReference type="PANTHER" id="PTHR43578:SF3">
    <property type="entry name" value="NADH-QUINONE OXIDOREDUCTASE SUBUNIT F"/>
    <property type="match status" value="1"/>
</dbReference>
<gene>
    <name evidence="7" type="ordered locus">Dtox_3505</name>
</gene>
<evidence type="ECO:0000313" key="7">
    <source>
        <dbReference type="EMBL" id="ACV64224.1"/>
    </source>
</evidence>
<dbReference type="SUPFAM" id="SSF54862">
    <property type="entry name" value="4Fe-4S ferredoxins"/>
    <property type="match status" value="1"/>
</dbReference>
<dbReference type="InterPro" id="IPR019575">
    <property type="entry name" value="Nuop51_4Fe4S-bd"/>
</dbReference>
<evidence type="ECO:0000256" key="1">
    <source>
        <dbReference type="ARBA" id="ARBA00007523"/>
    </source>
</evidence>
<feature type="domain" description="4Fe-4S ferredoxin-type" evidence="6">
    <location>
        <begin position="562"/>
        <end position="591"/>
    </location>
</feature>
<dbReference type="InterPro" id="IPR037225">
    <property type="entry name" value="Nuo51_FMN-bd_sf"/>
</dbReference>
<evidence type="ECO:0000256" key="4">
    <source>
        <dbReference type="ARBA" id="ARBA00023004"/>
    </source>
</evidence>
<dbReference type="RefSeq" id="WP_015758914.1">
    <property type="nucleotide sequence ID" value="NC_013216.1"/>
</dbReference>
<dbReference type="Pfam" id="PF13237">
    <property type="entry name" value="Fer4_10"/>
    <property type="match status" value="1"/>
</dbReference>
<dbReference type="InterPro" id="IPR017900">
    <property type="entry name" value="4Fe4S_Fe_S_CS"/>
</dbReference>
<dbReference type="FunFam" id="3.40.50.11540:FF:000001">
    <property type="entry name" value="NADH dehydrogenase [ubiquinone] flavoprotein 1, mitochondrial"/>
    <property type="match status" value="1"/>
</dbReference>
<comment type="similarity">
    <text evidence="1">Belongs to the complex I 51 kDa subunit family.</text>
</comment>
<dbReference type="Gene3D" id="3.30.70.20">
    <property type="match status" value="2"/>
</dbReference>
<dbReference type="SUPFAM" id="SSF140490">
    <property type="entry name" value="Nqo1C-terminal domain-like"/>
    <property type="match status" value="1"/>
</dbReference>
<dbReference type="SUPFAM" id="SSF142984">
    <property type="entry name" value="Nqo1 middle domain-like"/>
    <property type="match status" value="1"/>
</dbReference>
<dbReference type="eggNOG" id="COG1894">
    <property type="taxonomic scope" value="Bacteria"/>
</dbReference>
<dbReference type="Pfam" id="PF10531">
    <property type="entry name" value="SLBB"/>
    <property type="match status" value="1"/>
</dbReference>
<evidence type="ECO:0000313" key="8">
    <source>
        <dbReference type="Proteomes" id="UP000002217"/>
    </source>
</evidence>
<keyword evidence="5" id="KW-0411">Iron-sulfur</keyword>
<dbReference type="Gene3D" id="6.10.250.1450">
    <property type="match status" value="1"/>
</dbReference>
<dbReference type="GO" id="GO:0016491">
    <property type="term" value="F:oxidoreductase activity"/>
    <property type="evidence" value="ECO:0007669"/>
    <property type="project" value="UniProtKB-KW"/>
</dbReference>
<dbReference type="Pfam" id="PF10589">
    <property type="entry name" value="NADH_4Fe-4S"/>
    <property type="match status" value="1"/>
</dbReference>
<dbReference type="OrthoDB" id="9761899at2"/>
<dbReference type="AlphaFoldDB" id="C8VVT7"/>
<dbReference type="CDD" id="cd02980">
    <property type="entry name" value="TRX_Fd_family"/>
    <property type="match status" value="1"/>
</dbReference>
<dbReference type="InterPro" id="IPR037207">
    <property type="entry name" value="Nuop51_4Fe4S-bd_sf"/>
</dbReference>
<dbReference type="STRING" id="485916.Dtox_3505"/>
<dbReference type="PROSITE" id="PS00645">
    <property type="entry name" value="COMPLEX1_51K_2"/>
    <property type="match status" value="1"/>
</dbReference>
<dbReference type="SMART" id="SM00928">
    <property type="entry name" value="NADH_4Fe-4S"/>
    <property type="match status" value="1"/>
</dbReference>
<dbReference type="KEGG" id="dae:Dtox_3505"/>
<dbReference type="FunFam" id="1.20.1440.230:FF:000001">
    <property type="entry name" value="Mitochondrial NADH dehydrogenase flavoprotein 1"/>
    <property type="match status" value="1"/>
</dbReference>
<accession>C8VVT7</accession>
<keyword evidence="8" id="KW-1185">Reference proteome</keyword>
<evidence type="ECO:0000256" key="2">
    <source>
        <dbReference type="ARBA" id="ARBA00022485"/>
    </source>
</evidence>
<dbReference type="InterPro" id="IPR011538">
    <property type="entry name" value="Nuo51_FMN-bd"/>
</dbReference>